<evidence type="ECO:0000313" key="3">
    <source>
        <dbReference type="EMBL" id="WOX26484.1"/>
    </source>
</evidence>
<dbReference type="SUPFAM" id="SSF52540">
    <property type="entry name" value="P-loop containing nucleoside triphosphate hydrolases"/>
    <property type="match status" value="1"/>
</dbReference>
<dbReference type="InterPro" id="IPR049945">
    <property type="entry name" value="AAA_22"/>
</dbReference>
<evidence type="ECO:0000259" key="1">
    <source>
        <dbReference type="Pfam" id="PF13401"/>
    </source>
</evidence>
<evidence type="ECO:0000313" key="2">
    <source>
        <dbReference type="EMBL" id="WOX19894.1"/>
    </source>
</evidence>
<reference evidence="3 4" key="1">
    <citation type="submission" date="2023-10" db="EMBL/GenBank/DDBJ databases">
        <title>The genome sequence of Streptomyces sp. HUAS YS2.</title>
        <authorList>
            <person name="Mo P."/>
        </authorList>
    </citation>
    <scope>NUCLEOTIDE SEQUENCE [LARGE SCALE GENOMIC DNA]</scope>
    <source>
        <strain evidence="3 4">HUAS YS2</strain>
    </source>
</reference>
<keyword evidence="4" id="KW-1185">Reference proteome</keyword>
<dbReference type="RefSeq" id="WP_318099949.1">
    <property type="nucleotide sequence ID" value="NZ_CP137573.1"/>
</dbReference>
<dbReference type="Proteomes" id="UP001301731">
    <property type="component" value="Chromosome"/>
</dbReference>
<dbReference type="EMBL" id="CP137573">
    <property type="protein sequence ID" value="WOX26484.1"/>
    <property type="molecule type" value="Genomic_DNA"/>
</dbReference>
<sequence length="376" mass="42612">MKATTALQKQQEERALQRAQLAPMRPEWIYRRQGWNSFTREDIAQPDLADHPPLPTEDERLSDPRLAYHAHLKLVSHQGYDEVLLASFRAVMVNSDRREGILDRVIDAMSGTGKSLLLRAIGRTVQRDIEDRTGGELGAHIPVVHILAPADTDSKVNWVWEIACFLGLNPEPLNENALLRWRSYPDLSVPVNYVLENALTRLLLVDDIQRVQPHQLAPVLHYFDYLRNRLGITTIFCGTGASDIVHEARAIADRHEVAIQRRLTLRATHSPGQQDAQQKDQAHSLLPITWLDPIPFNAQDKESWLQVLAGYEKHLSLHNLNKHALTEHHEYLHNRTGGYFLALSQLICQAATLAILTGTENITRTELDAIHIGRGH</sequence>
<organism evidence="3 4">
    <name type="scientific">Streptomyces solicathayae</name>
    <dbReference type="NCBI Taxonomy" id="3081768"/>
    <lineage>
        <taxon>Bacteria</taxon>
        <taxon>Bacillati</taxon>
        <taxon>Actinomycetota</taxon>
        <taxon>Actinomycetes</taxon>
        <taxon>Kitasatosporales</taxon>
        <taxon>Streptomycetaceae</taxon>
        <taxon>Streptomyces</taxon>
    </lineage>
</organism>
<proteinExistence type="predicted"/>
<protein>
    <submittedName>
        <fullName evidence="3">AAA family ATPase</fullName>
    </submittedName>
</protein>
<dbReference type="InterPro" id="IPR027417">
    <property type="entry name" value="P-loop_NTPase"/>
</dbReference>
<gene>
    <name evidence="2" type="ORF">R2D22_00090</name>
    <name evidence="3" type="ORF">R2D22_35970</name>
</gene>
<name>A0ABZ0M3X8_9ACTN</name>
<evidence type="ECO:0000313" key="4">
    <source>
        <dbReference type="Proteomes" id="UP001301731"/>
    </source>
</evidence>
<accession>A0ABZ0M3X8</accession>
<dbReference type="EMBL" id="CP137573">
    <property type="protein sequence ID" value="WOX19894.1"/>
    <property type="molecule type" value="Genomic_DNA"/>
</dbReference>
<dbReference type="Pfam" id="PF13401">
    <property type="entry name" value="AAA_22"/>
    <property type="match status" value="1"/>
</dbReference>
<feature type="domain" description="ORC1/DEAH AAA+ ATPase" evidence="1">
    <location>
        <begin position="106"/>
        <end position="239"/>
    </location>
</feature>